<protein>
    <submittedName>
        <fullName evidence="2">Retrovirus-related pol polyprotein from transposon TNT 1-94</fullName>
    </submittedName>
</protein>
<dbReference type="EMBL" id="LXQA010279322">
    <property type="protein sequence ID" value="MCI40402.1"/>
    <property type="molecule type" value="Genomic_DNA"/>
</dbReference>
<organism evidence="2 3">
    <name type="scientific">Trifolium medium</name>
    <dbReference type="NCBI Taxonomy" id="97028"/>
    <lineage>
        <taxon>Eukaryota</taxon>
        <taxon>Viridiplantae</taxon>
        <taxon>Streptophyta</taxon>
        <taxon>Embryophyta</taxon>
        <taxon>Tracheophyta</taxon>
        <taxon>Spermatophyta</taxon>
        <taxon>Magnoliopsida</taxon>
        <taxon>eudicotyledons</taxon>
        <taxon>Gunneridae</taxon>
        <taxon>Pentapetalae</taxon>
        <taxon>rosids</taxon>
        <taxon>fabids</taxon>
        <taxon>Fabales</taxon>
        <taxon>Fabaceae</taxon>
        <taxon>Papilionoideae</taxon>
        <taxon>50 kb inversion clade</taxon>
        <taxon>NPAAA clade</taxon>
        <taxon>Hologalegina</taxon>
        <taxon>IRL clade</taxon>
        <taxon>Trifolieae</taxon>
        <taxon>Trifolium</taxon>
    </lineage>
</organism>
<evidence type="ECO:0000313" key="3">
    <source>
        <dbReference type="Proteomes" id="UP000265520"/>
    </source>
</evidence>
<evidence type="ECO:0000313" key="2">
    <source>
        <dbReference type="EMBL" id="MCI40402.1"/>
    </source>
</evidence>
<comment type="caution">
    <text evidence="2">The sequence shown here is derived from an EMBL/GenBank/DDBJ whole genome shotgun (WGS) entry which is preliminary data.</text>
</comment>
<dbReference type="Proteomes" id="UP000265520">
    <property type="component" value="Unassembled WGS sequence"/>
</dbReference>
<evidence type="ECO:0000256" key="1">
    <source>
        <dbReference type="SAM" id="MobiDB-lite"/>
    </source>
</evidence>
<feature type="non-terminal residue" evidence="2">
    <location>
        <position position="1"/>
    </location>
</feature>
<feature type="region of interest" description="Disordered" evidence="1">
    <location>
        <begin position="18"/>
        <end position="50"/>
    </location>
</feature>
<reference evidence="2 3" key="1">
    <citation type="journal article" date="2018" name="Front. Plant Sci.">
        <title>Red Clover (Trifolium pratense) and Zigzag Clover (T. medium) - A Picture of Genomic Similarities and Differences.</title>
        <authorList>
            <person name="Dluhosova J."/>
            <person name="Istvanek J."/>
            <person name="Nedelnik J."/>
            <person name="Repkova J."/>
        </authorList>
    </citation>
    <scope>NUCLEOTIDE SEQUENCE [LARGE SCALE GENOMIC DNA]</scope>
    <source>
        <strain evidence="3">cv. 10/8</strain>
        <tissue evidence="2">Leaf</tissue>
    </source>
</reference>
<dbReference type="AlphaFoldDB" id="A0A392RW62"/>
<sequence length="50" mass="5649">DKPNHDASICWYRYDSSNAKPQARGYNPSSNPKPPHFNPYARPTAHLAIP</sequence>
<accession>A0A392RW62</accession>
<name>A0A392RW62_9FABA</name>
<proteinExistence type="predicted"/>
<keyword evidence="3" id="KW-1185">Reference proteome</keyword>